<gene>
    <name evidence="2" type="ORF">CR201_G0006519</name>
</gene>
<dbReference type="EMBL" id="NDHI03003375">
    <property type="protein sequence ID" value="PNJ74935.1"/>
    <property type="molecule type" value="Genomic_DNA"/>
</dbReference>
<evidence type="ECO:0000313" key="2">
    <source>
        <dbReference type="EMBL" id="PNJ74935.1"/>
    </source>
</evidence>
<proteinExistence type="predicted"/>
<organism evidence="2">
    <name type="scientific">Pongo abelii</name>
    <name type="common">Sumatran orangutan</name>
    <name type="synonym">Pongo pygmaeus abelii</name>
    <dbReference type="NCBI Taxonomy" id="9601"/>
    <lineage>
        <taxon>Eukaryota</taxon>
        <taxon>Metazoa</taxon>
        <taxon>Chordata</taxon>
        <taxon>Craniata</taxon>
        <taxon>Vertebrata</taxon>
        <taxon>Euteleostomi</taxon>
        <taxon>Mammalia</taxon>
        <taxon>Eutheria</taxon>
        <taxon>Euarchontoglires</taxon>
        <taxon>Primates</taxon>
        <taxon>Haplorrhini</taxon>
        <taxon>Catarrhini</taxon>
        <taxon>Hominidae</taxon>
        <taxon>Pongo</taxon>
    </lineage>
</organism>
<dbReference type="AlphaFoldDB" id="A0A2J8WYU7"/>
<feature type="region of interest" description="Disordered" evidence="1">
    <location>
        <begin position="45"/>
        <end position="64"/>
    </location>
</feature>
<evidence type="ECO:0000256" key="1">
    <source>
        <dbReference type="SAM" id="MobiDB-lite"/>
    </source>
</evidence>
<comment type="caution">
    <text evidence="2">The sequence shown here is derived from an EMBL/GenBank/DDBJ whole genome shotgun (WGS) entry which is preliminary data.</text>
</comment>
<name>A0A2J8WYU7_PONAB</name>
<reference evidence="2" key="1">
    <citation type="submission" date="2017-12" db="EMBL/GenBank/DDBJ databases">
        <title>High-resolution comparative analysis of great ape genomes.</title>
        <authorList>
            <person name="Pollen A."/>
            <person name="Hastie A."/>
            <person name="Hormozdiari F."/>
            <person name="Dougherty M."/>
            <person name="Liu R."/>
            <person name="Chaisson M."/>
            <person name="Hoppe E."/>
            <person name="Hill C."/>
            <person name="Pang A."/>
            <person name="Hillier L."/>
            <person name="Baker C."/>
            <person name="Armstrong J."/>
            <person name="Shendure J."/>
            <person name="Paten B."/>
            <person name="Wilson R."/>
            <person name="Chao H."/>
            <person name="Schneider V."/>
            <person name="Ventura M."/>
            <person name="Kronenberg Z."/>
            <person name="Murali S."/>
            <person name="Gordon D."/>
            <person name="Cantsilieris S."/>
            <person name="Munson K."/>
            <person name="Nelson B."/>
            <person name="Raja A."/>
            <person name="Underwood J."/>
            <person name="Diekhans M."/>
            <person name="Fiddes I."/>
            <person name="Haussler D."/>
            <person name="Eichler E."/>
        </authorList>
    </citation>
    <scope>NUCLEOTIDE SEQUENCE [LARGE SCALE GENOMIC DNA]</scope>
    <source>
        <strain evidence="2">Susie</strain>
    </source>
</reference>
<protein>
    <submittedName>
        <fullName evidence="2">GPD1L isoform 4</fullName>
    </submittedName>
</protein>
<sequence>MAAAPLKVCIVGSGNWLPSQISARLCRMQTCWCLSFPTSSFTESVMRSPGECPRKRWESPSSRA</sequence>
<accession>A0A2J8WYU7</accession>